<protein>
    <recommendedName>
        <fullName evidence="4">DUF4367 domain-containing protein</fullName>
    </recommendedName>
</protein>
<evidence type="ECO:0000256" key="1">
    <source>
        <dbReference type="SAM" id="Phobius"/>
    </source>
</evidence>
<keyword evidence="1" id="KW-0812">Transmembrane</keyword>
<accession>A0A9D1EB57</accession>
<dbReference type="AlphaFoldDB" id="A0A9D1EB57"/>
<gene>
    <name evidence="2" type="ORF">IAA55_09510</name>
</gene>
<keyword evidence="1" id="KW-0472">Membrane</keyword>
<organism evidence="2 3">
    <name type="scientific">Candidatus Pullilachnospira gallistercoris</name>
    <dbReference type="NCBI Taxonomy" id="2840911"/>
    <lineage>
        <taxon>Bacteria</taxon>
        <taxon>Bacillati</taxon>
        <taxon>Bacillota</taxon>
        <taxon>Clostridia</taxon>
        <taxon>Lachnospirales</taxon>
        <taxon>Lachnospiraceae</taxon>
        <taxon>Lachnospiraceae incertae sedis</taxon>
        <taxon>Candidatus Pullilachnospira</taxon>
    </lineage>
</organism>
<evidence type="ECO:0000313" key="3">
    <source>
        <dbReference type="Proteomes" id="UP000823912"/>
    </source>
</evidence>
<evidence type="ECO:0000313" key="2">
    <source>
        <dbReference type="EMBL" id="HIR71503.1"/>
    </source>
</evidence>
<evidence type="ECO:0008006" key="4">
    <source>
        <dbReference type="Google" id="ProtNLM"/>
    </source>
</evidence>
<reference evidence="2" key="1">
    <citation type="submission" date="2020-10" db="EMBL/GenBank/DDBJ databases">
        <authorList>
            <person name="Gilroy R."/>
        </authorList>
    </citation>
    <scope>NUCLEOTIDE SEQUENCE</scope>
    <source>
        <strain evidence="2">ChiSjej5B23-6657</strain>
    </source>
</reference>
<dbReference type="Proteomes" id="UP000823912">
    <property type="component" value="Unassembled WGS sequence"/>
</dbReference>
<sequence length="249" mass="28379">MTDRAFERILRGAVDRMPKPSGQMEFEIYDRKQRRRWRKPLAWAAVFALVLLVGRIGYAAYGLEYGAWVTGRSELWTAASGDAKKAGADLSEQYGDYVFSDMTELSVVPHGTSWQDALLRPVYRAYSLVYQKSAGAEAPPSFSITLGSTAHPYWRTYFGYDEAGKYLFKDTDGTDEGACGEARTLENSRWEYGGLSVAYECYEDSGQIHRVITWQNPKTETCVYITWDGDTISREEMFQYARMILDENM</sequence>
<proteinExistence type="predicted"/>
<keyword evidence="1" id="KW-1133">Transmembrane helix</keyword>
<reference evidence="2" key="2">
    <citation type="journal article" date="2021" name="PeerJ">
        <title>Extensive microbial diversity within the chicken gut microbiome revealed by metagenomics and culture.</title>
        <authorList>
            <person name="Gilroy R."/>
            <person name="Ravi A."/>
            <person name="Getino M."/>
            <person name="Pursley I."/>
            <person name="Horton D.L."/>
            <person name="Alikhan N.F."/>
            <person name="Baker D."/>
            <person name="Gharbi K."/>
            <person name="Hall N."/>
            <person name="Watson M."/>
            <person name="Adriaenssens E.M."/>
            <person name="Foster-Nyarko E."/>
            <person name="Jarju S."/>
            <person name="Secka A."/>
            <person name="Antonio M."/>
            <person name="Oren A."/>
            <person name="Chaudhuri R.R."/>
            <person name="La Ragione R."/>
            <person name="Hildebrand F."/>
            <person name="Pallen M.J."/>
        </authorList>
    </citation>
    <scope>NUCLEOTIDE SEQUENCE</scope>
    <source>
        <strain evidence="2">ChiSjej5B23-6657</strain>
    </source>
</reference>
<dbReference type="EMBL" id="DVHM01000158">
    <property type="protein sequence ID" value="HIR71503.1"/>
    <property type="molecule type" value="Genomic_DNA"/>
</dbReference>
<comment type="caution">
    <text evidence="2">The sequence shown here is derived from an EMBL/GenBank/DDBJ whole genome shotgun (WGS) entry which is preliminary data.</text>
</comment>
<name>A0A9D1EB57_9FIRM</name>
<feature type="transmembrane region" description="Helical" evidence="1">
    <location>
        <begin position="41"/>
        <end position="61"/>
    </location>
</feature>